<dbReference type="SUPFAM" id="SSF51735">
    <property type="entry name" value="NAD(P)-binding Rossmann-fold domains"/>
    <property type="match status" value="1"/>
</dbReference>
<dbReference type="AlphaFoldDB" id="X1VU55"/>
<dbReference type="InterPro" id="IPR036291">
    <property type="entry name" value="NAD(P)-bd_dom_sf"/>
</dbReference>
<feature type="non-terminal residue" evidence="2">
    <location>
        <position position="80"/>
    </location>
</feature>
<comment type="caution">
    <text evidence="2">The sequence shown here is derived from an EMBL/GenBank/DDBJ whole genome shotgun (WGS) entry which is preliminary data.</text>
</comment>
<organism evidence="2">
    <name type="scientific">marine sediment metagenome</name>
    <dbReference type="NCBI Taxonomy" id="412755"/>
    <lineage>
        <taxon>unclassified sequences</taxon>
        <taxon>metagenomes</taxon>
        <taxon>ecological metagenomes</taxon>
    </lineage>
</organism>
<evidence type="ECO:0000313" key="2">
    <source>
        <dbReference type="EMBL" id="GAJ21081.1"/>
    </source>
</evidence>
<feature type="domain" description="NAD-dependent epimerase/dehydratase" evidence="1">
    <location>
        <begin position="3"/>
        <end position="77"/>
    </location>
</feature>
<proteinExistence type="predicted"/>
<dbReference type="Gene3D" id="3.40.50.720">
    <property type="entry name" value="NAD(P)-binding Rossmann-like Domain"/>
    <property type="match status" value="1"/>
</dbReference>
<name>X1VU55_9ZZZZ</name>
<dbReference type="InterPro" id="IPR001509">
    <property type="entry name" value="Epimerase_deHydtase"/>
</dbReference>
<evidence type="ECO:0000259" key="1">
    <source>
        <dbReference type="Pfam" id="PF01370"/>
    </source>
</evidence>
<accession>X1VU55</accession>
<dbReference type="EMBL" id="BARW01036857">
    <property type="protein sequence ID" value="GAJ21081.1"/>
    <property type="molecule type" value="Genomic_DNA"/>
</dbReference>
<sequence>MTVLVTGGSGFVGGVLVDKLLAKGRRVISISRHSPTPRENFVPLAGDITRPNLELNSMPVEKLEKVEKVLKRIEKVMKAA</sequence>
<reference evidence="2" key="1">
    <citation type="journal article" date="2014" name="Front. Microbiol.">
        <title>High frequency of phylogenetically diverse reductive dehalogenase-homologous genes in deep subseafloor sedimentary metagenomes.</title>
        <authorList>
            <person name="Kawai M."/>
            <person name="Futagami T."/>
            <person name="Toyoda A."/>
            <person name="Takaki Y."/>
            <person name="Nishi S."/>
            <person name="Hori S."/>
            <person name="Arai W."/>
            <person name="Tsubouchi T."/>
            <person name="Morono Y."/>
            <person name="Uchiyama I."/>
            <person name="Ito T."/>
            <person name="Fujiyama A."/>
            <person name="Inagaki F."/>
            <person name="Takami H."/>
        </authorList>
    </citation>
    <scope>NUCLEOTIDE SEQUENCE</scope>
    <source>
        <strain evidence="2">Expedition CK06-06</strain>
    </source>
</reference>
<protein>
    <recommendedName>
        <fullName evidence="1">NAD-dependent epimerase/dehydratase domain-containing protein</fullName>
    </recommendedName>
</protein>
<dbReference type="Pfam" id="PF01370">
    <property type="entry name" value="Epimerase"/>
    <property type="match status" value="1"/>
</dbReference>
<gene>
    <name evidence="2" type="ORF">S12H4_57091</name>
</gene>